<dbReference type="InterPro" id="IPR050490">
    <property type="entry name" value="Bact_solute-bd_prot1"/>
</dbReference>
<evidence type="ECO:0000313" key="1">
    <source>
        <dbReference type="EMBL" id="GCE15135.1"/>
    </source>
</evidence>
<dbReference type="EMBL" id="BIFR01000002">
    <property type="protein sequence ID" value="GCE15135.1"/>
    <property type="molecule type" value="Genomic_DNA"/>
</dbReference>
<comment type="caution">
    <text evidence="1">The sequence shown here is derived from an EMBL/GenBank/DDBJ whole genome shotgun (WGS) entry which is preliminary data.</text>
</comment>
<dbReference type="RefSeq" id="WP_126582637.1">
    <property type="nucleotide sequence ID" value="NZ_BIFR01000002.1"/>
</dbReference>
<dbReference type="Proteomes" id="UP000287352">
    <property type="component" value="Unassembled WGS sequence"/>
</dbReference>
<sequence>MSHLQQASIRRSRRSILQAAVTAAGALTLSELLSACSERPTTSPSTVNLVYWDWLIAQAPWVNNEIRLFEKSHPHIKIRKVTQGTGLYDTLFALAIKGNQVPDIFMIPETPMMNKQIAKGWLLPVDRWADHAWKARFPTGALQEGSNIFNGKLYTAPLSGMAPGLLLYINNAVFKQAGLVNRDGSVLVPQTWDDVTHAAESIQKKSNGTVYGFGFGNVGFSVLSWWMDVFIRGAGSVGGAGNTFGLFGNLDYRVGKYTYATDRNYADCIDLFLDWKRRNYFYPDSLSVSDEVARVFFEQGKFGMIVGGVWNQAEWTSHHFTDYSLTTLVSPTTIPAGYFYHTNGGSFFGISAKTQHPEEAWAWFDWLYSPETGKRWVQMGEDLSVYPQNNDPALVTLAPFRQYIGMTNYTLAGPDPSIRNPETAHVLLTPMKPDIGDVLTGIYTGQIADSSEALSALANRSQNILSDSITLAQQQGYNVSINDFIFPDWDILQPYITRSV</sequence>
<dbReference type="Gene3D" id="3.40.190.10">
    <property type="entry name" value="Periplasmic binding protein-like II"/>
    <property type="match status" value="1"/>
</dbReference>
<reference evidence="2" key="1">
    <citation type="submission" date="2018-12" db="EMBL/GenBank/DDBJ databases">
        <title>Tengunoibacter tsumagoiensis gen. nov., sp. nov., Dictyobacter kobayashii sp. nov., D. alpinus sp. nov., and D. joshuensis sp. nov. and description of Dictyobacteraceae fam. nov. within the order Ktedonobacterales isolated from Tengu-no-mugimeshi.</title>
        <authorList>
            <person name="Wang C.M."/>
            <person name="Zheng Y."/>
            <person name="Sakai Y."/>
            <person name="Toyoda A."/>
            <person name="Minakuchi Y."/>
            <person name="Abe K."/>
            <person name="Yokota A."/>
            <person name="Yabe S."/>
        </authorList>
    </citation>
    <scope>NUCLEOTIDE SEQUENCE [LARGE SCALE GENOMIC DNA]</scope>
    <source>
        <strain evidence="2">Uno3</strain>
    </source>
</reference>
<proteinExistence type="predicted"/>
<dbReference type="AlphaFoldDB" id="A0A402A806"/>
<gene>
    <name evidence="1" type="ORF">KTT_49940</name>
</gene>
<dbReference type="PANTHER" id="PTHR43649">
    <property type="entry name" value="ARABINOSE-BINDING PROTEIN-RELATED"/>
    <property type="match status" value="1"/>
</dbReference>
<keyword evidence="2" id="KW-1185">Reference proteome</keyword>
<dbReference type="OrthoDB" id="9795467at2"/>
<dbReference type="Pfam" id="PF01547">
    <property type="entry name" value="SBP_bac_1"/>
    <property type="match status" value="1"/>
</dbReference>
<dbReference type="SUPFAM" id="SSF53850">
    <property type="entry name" value="Periplasmic binding protein-like II"/>
    <property type="match status" value="1"/>
</dbReference>
<dbReference type="InterPro" id="IPR006059">
    <property type="entry name" value="SBP"/>
</dbReference>
<name>A0A402A806_9CHLR</name>
<protein>
    <recommendedName>
        <fullName evidence="3">Sugar ABC transporter substrate-binding protein</fullName>
    </recommendedName>
</protein>
<evidence type="ECO:0008006" key="3">
    <source>
        <dbReference type="Google" id="ProtNLM"/>
    </source>
</evidence>
<organism evidence="1 2">
    <name type="scientific">Tengunoibacter tsumagoiensis</name>
    <dbReference type="NCBI Taxonomy" id="2014871"/>
    <lineage>
        <taxon>Bacteria</taxon>
        <taxon>Bacillati</taxon>
        <taxon>Chloroflexota</taxon>
        <taxon>Ktedonobacteria</taxon>
        <taxon>Ktedonobacterales</taxon>
        <taxon>Dictyobacteraceae</taxon>
        <taxon>Tengunoibacter</taxon>
    </lineage>
</organism>
<accession>A0A402A806</accession>
<evidence type="ECO:0000313" key="2">
    <source>
        <dbReference type="Proteomes" id="UP000287352"/>
    </source>
</evidence>